<keyword evidence="12" id="KW-0624">Polysaccharide degradation</keyword>
<evidence type="ECO:0000256" key="17">
    <source>
        <dbReference type="SAM" id="SignalP"/>
    </source>
</evidence>
<feature type="compositionally biased region" description="Low complexity" evidence="16">
    <location>
        <begin position="263"/>
        <end position="274"/>
    </location>
</feature>
<evidence type="ECO:0000256" key="3">
    <source>
        <dbReference type="ARBA" id="ARBA00022525"/>
    </source>
</evidence>
<evidence type="ECO:0000256" key="11">
    <source>
        <dbReference type="ARBA" id="ARBA00023277"/>
    </source>
</evidence>
<dbReference type="Proteomes" id="UP000308133">
    <property type="component" value="Unassembled WGS sequence"/>
</dbReference>
<proteinExistence type="inferred from homology"/>
<dbReference type="GO" id="GO:0046872">
    <property type="term" value="F:metal ion binding"/>
    <property type="evidence" value="ECO:0007669"/>
    <property type="project" value="UniProtKB-KW"/>
</dbReference>
<evidence type="ECO:0000256" key="4">
    <source>
        <dbReference type="ARBA" id="ARBA00022723"/>
    </source>
</evidence>
<feature type="domain" description="Auxiliary Activity family 9 catalytic" evidence="18">
    <location>
        <begin position="23"/>
        <end position="240"/>
    </location>
</feature>
<evidence type="ECO:0000256" key="9">
    <source>
        <dbReference type="ARBA" id="ARBA00023033"/>
    </source>
</evidence>
<feature type="signal peptide" evidence="17">
    <location>
        <begin position="1"/>
        <end position="22"/>
    </location>
</feature>
<dbReference type="AlphaFoldDB" id="A0A4U7BC21"/>
<evidence type="ECO:0000256" key="5">
    <source>
        <dbReference type="ARBA" id="ARBA00022729"/>
    </source>
</evidence>
<dbReference type="EC" id="1.14.99.56" evidence="15"/>
<name>A0A4U7BC21_9PEZI</name>
<comment type="similarity">
    <text evidence="13">Belongs to the polysaccharide monooxygenase AA9 family.</text>
</comment>
<dbReference type="PANTHER" id="PTHR33353">
    <property type="entry name" value="PUTATIVE (AFU_ORTHOLOGUE AFUA_1G12560)-RELATED"/>
    <property type="match status" value="1"/>
</dbReference>
<comment type="caution">
    <text evidence="19">The sequence shown here is derived from an EMBL/GenBank/DDBJ whole genome shotgun (WGS) entry which is preliminary data.</text>
</comment>
<keyword evidence="5 17" id="KW-0732">Signal</keyword>
<dbReference type="GO" id="GO:0030245">
    <property type="term" value="P:cellulose catabolic process"/>
    <property type="evidence" value="ECO:0007669"/>
    <property type="project" value="UniProtKB-KW"/>
</dbReference>
<keyword evidence="3" id="KW-0964">Secreted</keyword>
<keyword evidence="9" id="KW-0503">Monooxygenase</keyword>
<keyword evidence="6" id="KW-0136">Cellulose degradation</keyword>
<dbReference type="GO" id="GO:0005576">
    <property type="term" value="C:extracellular region"/>
    <property type="evidence" value="ECO:0007669"/>
    <property type="project" value="UniProtKB-SubCell"/>
</dbReference>
<evidence type="ECO:0000256" key="6">
    <source>
        <dbReference type="ARBA" id="ARBA00023001"/>
    </source>
</evidence>
<feature type="compositionally biased region" description="Pro residues" evidence="16">
    <location>
        <begin position="393"/>
        <end position="411"/>
    </location>
</feature>
<dbReference type="InterPro" id="IPR049892">
    <property type="entry name" value="AA9"/>
</dbReference>
<evidence type="ECO:0000256" key="8">
    <source>
        <dbReference type="ARBA" id="ARBA00023008"/>
    </source>
</evidence>
<evidence type="ECO:0000256" key="2">
    <source>
        <dbReference type="ARBA" id="ARBA00004613"/>
    </source>
</evidence>
<comment type="catalytic activity">
    <reaction evidence="14">
        <text>[(1-&gt;4)-beta-D-glucosyl]n+m + reduced acceptor + O2 = 4-dehydro-beta-D-glucosyl-[(1-&gt;4)-beta-D-glucosyl]n-1 + [(1-&gt;4)-beta-D-glucosyl]m + acceptor + H2O.</text>
        <dbReference type="EC" id="1.14.99.56"/>
    </reaction>
</comment>
<dbReference type="CDD" id="cd21175">
    <property type="entry name" value="LPMO_AA9"/>
    <property type="match status" value="1"/>
</dbReference>
<evidence type="ECO:0000313" key="20">
    <source>
        <dbReference type="Proteomes" id="UP000308133"/>
    </source>
</evidence>
<dbReference type="GO" id="GO:0004497">
    <property type="term" value="F:monooxygenase activity"/>
    <property type="evidence" value="ECO:0007669"/>
    <property type="project" value="UniProtKB-KW"/>
</dbReference>
<evidence type="ECO:0000256" key="16">
    <source>
        <dbReference type="SAM" id="MobiDB-lite"/>
    </source>
</evidence>
<dbReference type="Pfam" id="PF03443">
    <property type="entry name" value="AA9"/>
    <property type="match status" value="1"/>
</dbReference>
<reference evidence="19 20" key="1">
    <citation type="submission" date="2018-02" db="EMBL/GenBank/DDBJ databases">
        <title>Draft genome sequences of Elsinoe sp., causing black scab on jojoba.</title>
        <authorList>
            <person name="Stodart B."/>
            <person name="Jeffress S."/>
            <person name="Ash G."/>
            <person name="Arun Chinnappa K."/>
        </authorList>
    </citation>
    <scope>NUCLEOTIDE SEQUENCE [LARGE SCALE GENOMIC DNA]</scope>
    <source>
        <strain evidence="19 20">Hillstone_2</strain>
    </source>
</reference>
<comment type="cofactor">
    <cofactor evidence="1">
        <name>Cu(2+)</name>
        <dbReference type="ChEBI" id="CHEBI:29036"/>
    </cofactor>
</comment>
<feature type="region of interest" description="Disordered" evidence="16">
    <location>
        <begin position="250"/>
        <end position="447"/>
    </location>
</feature>
<evidence type="ECO:0000256" key="14">
    <source>
        <dbReference type="ARBA" id="ARBA00045077"/>
    </source>
</evidence>
<dbReference type="Gene3D" id="2.70.50.70">
    <property type="match status" value="1"/>
</dbReference>
<feature type="chain" id="PRO_5020853475" description="lytic cellulose monooxygenase (C4-dehydrogenating)" evidence="17">
    <location>
        <begin position="23"/>
        <end position="489"/>
    </location>
</feature>
<keyword evidence="11" id="KW-0119">Carbohydrate metabolism</keyword>
<keyword evidence="4" id="KW-0479">Metal-binding</keyword>
<feature type="compositionally biased region" description="Polar residues" evidence="16">
    <location>
        <begin position="363"/>
        <end position="378"/>
    </location>
</feature>
<organism evidence="19 20">
    <name type="scientific">Elsinoe australis</name>
    <dbReference type="NCBI Taxonomy" id="40998"/>
    <lineage>
        <taxon>Eukaryota</taxon>
        <taxon>Fungi</taxon>
        <taxon>Dikarya</taxon>
        <taxon>Ascomycota</taxon>
        <taxon>Pezizomycotina</taxon>
        <taxon>Dothideomycetes</taxon>
        <taxon>Dothideomycetidae</taxon>
        <taxon>Myriangiales</taxon>
        <taxon>Elsinoaceae</taxon>
        <taxon>Elsinoe</taxon>
    </lineage>
</organism>
<accession>A0A4U7BC21</accession>
<dbReference type="PRINTS" id="PR01217">
    <property type="entry name" value="PRICHEXTENSN"/>
</dbReference>
<dbReference type="InterPro" id="IPR005103">
    <property type="entry name" value="AA9_LPMO"/>
</dbReference>
<gene>
    <name evidence="19" type="ORF">C1H76_1738</name>
</gene>
<evidence type="ECO:0000256" key="15">
    <source>
        <dbReference type="ARBA" id="ARBA00047174"/>
    </source>
</evidence>
<evidence type="ECO:0000256" key="10">
    <source>
        <dbReference type="ARBA" id="ARBA00023157"/>
    </source>
</evidence>
<evidence type="ECO:0000256" key="13">
    <source>
        <dbReference type="ARBA" id="ARBA00044502"/>
    </source>
</evidence>
<keyword evidence="8" id="KW-0186">Copper</keyword>
<dbReference type="EMBL" id="PTQR01000021">
    <property type="protein sequence ID" value="TKX25894.1"/>
    <property type="molecule type" value="Genomic_DNA"/>
</dbReference>
<sequence length="489" mass="51198">MRYFDLTLSVLVGLSLVPFSLAHGFVHEIVVNGQRYKGYDILTQWWQPQDRPVVAGWSIPNNKNNGYVSDYQSDDMICHIGATPGQTSIKANAGSSVLPQRSHANLICGGPVITYLANCNGDCKTVDKTKLKFTKIDEDGLHSAKPMHWATDTLIDNNNTWVMKLPTDMAAGNYVLRHEIIALQGADNVNGAQCYPSCINFEVTGPGPKTYNEGTSPTTFYDAKDPGIKILVFYDATKNYTIPGPALGAGAGGSAPSAPAPAPSSDLPTLSTTSKVPQPTPAPPSSSAAPPPESPSGSPAQPLTTTSVPAAPAPSPDDVGVSSADAPSAAAPGPGQTYIPPNTLPANTEAPLPSTPSAPEVPLTSSAPVEPVPTTTVASELVPTQPVTSEPAPTEPTPTEPAPIEPVPSQPPNSTSPCTNTETMTLTRPASPTGTSRTGRGSRRHRQMYRKLKACVAKGSTMDACVSAIKQQSRQRAQRAQRIAAARGN</sequence>
<dbReference type="PANTHER" id="PTHR33353:SF10">
    <property type="entry name" value="ENDO-BETA-1,4-GLUCANASE D"/>
    <property type="match status" value="1"/>
</dbReference>
<evidence type="ECO:0000256" key="1">
    <source>
        <dbReference type="ARBA" id="ARBA00001973"/>
    </source>
</evidence>
<protein>
    <recommendedName>
        <fullName evidence="15">lytic cellulose monooxygenase (C4-dehydrogenating)</fullName>
        <ecNumber evidence="15">1.14.99.56</ecNumber>
    </recommendedName>
</protein>
<feature type="compositionally biased region" description="Pro residues" evidence="16">
    <location>
        <begin position="278"/>
        <end position="294"/>
    </location>
</feature>
<evidence type="ECO:0000256" key="12">
    <source>
        <dbReference type="ARBA" id="ARBA00023326"/>
    </source>
</evidence>
<evidence type="ECO:0000313" key="19">
    <source>
        <dbReference type="EMBL" id="TKX25894.1"/>
    </source>
</evidence>
<keyword evidence="7" id="KW-0560">Oxidoreductase</keyword>
<comment type="subcellular location">
    <subcellularLocation>
        <location evidence="2">Secreted</location>
    </subcellularLocation>
</comment>
<feature type="compositionally biased region" description="Low complexity" evidence="16">
    <location>
        <begin position="295"/>
        <end position="335"/>
    </location>
</feature>
<evidence type="ECO:0000259" key="18">
    <source>
        <dbReference type="Pfam" id="PF03443"/>
    </source>
</evidence>
<feature type="compositionally biased region" description="Polar residues" evidence="16">
    <location>
        <begin position="412"/>
        <end position="430"/>
    </location>
</feature>
<evidence type="ECO:0000256" key="7">
    <source>
        <dbReference type="ARBA" id="ARBA00023002"/>
    </source>
</evidence>
<keyword evidence="10" id="KW-1015">Disulfide bond</keyword>